<evidence type="ECO:0000256" key="6">
    <source>
        <dbReference type="ARBA" id="ARBA00022801"/>
    </source>
</evidence>
<dbReference type="EC" id="4.2.99.18" evidence="2"/>
<organism evidence="16 17">
    <name type="scientific">Homoserinimonas hongtaonis</name>
    <dbReference type="NCBI Taxonomy" id="2079791"/>
    <lineage>
        <taxon>Bacteria</taxon>
        <taxon>Bacillati</taxon>
        <taxon>Actinomycetota</taxon>
        <taxon>Actinomycetes</taxon>
        <taxon>Micrococcales</taxon>
        <taxon>Microbacteriaceae</taxon>
        <taxon>Homoserinimonas</taxon>
    </lineage>
</organism>
<gene>
    <name evidence="16" type="ORF">DF220_06375</name>
</gene>
<evidence type="ECO:0000256" key="8">
    <source>
        <dbReference type="ARBA" id="ARBA00023125"/>
    </source>
</evidence>
<dbReference type="PANTHER" id="PTHR42697:SF1">
    <property type="entry name" value="ENDONUCLEASE 8"/>
    <property type="match status" value="1"/>
</dbReference>
<keyword evidence="11" id="KW-0511">Multifunctional enzyme</keyword>
<comment type="similarity">
    <text evidence="1">Belongs to the FPG family.</text>
</comment>
<comment type="caution">
    <text evidence="16">The sequence shown here is derived from an EMBL/GenBank/DDBJ whole genome shotgun (WGS) entry which is preliminary data.</text>
</comment>
<keyword evidence="12" id="KW-0326">Glycosidase</keyword>
<evidence type="ECO:0000256" key="12">
    <source>
        <dbReference type="ARBA" id="ARBA00023295"/>
    </source>
</evidence>
<keyword evidence="8" id="KW-0238">DNA-binding</keyword>
<keyword evidence="6" id="KW-0378">Hydrolase</keyword>
<dbReference type="InterPro" id="IPR015886">
    <property type="entry name" value="H2TH_FPG"/>
</dbReference>
<keyword evidence="17" id="KW-1185">Reference proteome</keyword>
<evidence type="ECO:0000256" key="3">
    <source>
        <dbReference type="ARBA" id="ARBA00022723"/>
    </source>
</evidence>
<dbReference type="Pfam" id="PF01149">
    <property type="entry name" value="Fapy_DNA_glyco"/>
    <property type="match status" value="1"/>
</dbReference>
<dbReference type="GO" id="GO:0000703">
    <property type="term" value="F:oxidized pyrimidine nucleobase lesion DNA N-glycosylase activity"/>
    <property type="evidence" value="ECO:0007669"/>
    <property type="project" value="TreeGrafter"/>
</dbReference>
<dbReference type="RefSeq" id="WP_108517887.1">
    <property type="nucleotide sequence ID" value="NZ_CP026951.1"/>
</dbReference>
<dbReference type="SUPFAM" id="SSF57716">
    <property type="entry name" value="Glucocorticoid receptor-like (DNA-binding domain)"/>
    <property type="match status" value="1"/>
</dbReference>
<keyword evidence="4" id="KW-0227">DNA damage</keyword>
<keyword evidence="10" id="KW-0456">Lyase</keyword>
<dbReference type="SMART" id="SM00898">
    <property type="entry name" value="Fapy_DNA_glyco"/>
    <property type="match status" value="1"/>
</dbReference>
<dbReference type="EMBL" id="QEEX01000001">
    <property type="protein sequence ID" value="PWB97498.1"/>
    <property type="molecule type" value="Genomic_DNA"/>
</dbReference>
<dbReference type="GO" id="GO:0008270">
    <property type="term" value="F:zinc ion binding"/>
    <property type="evidence" value="ECO:0007669"/>
    <property type="project" value="UniProtKB-KW"/>
</dbReference>
<dbReference type="SUPFAM" id="SSF46946">
    <property type="entry name" value="S13-like H2TH domain"/>
    <property type="match status" value="1"/>
</dbReference>
<dbReference type="Gene3D" id="3.20.190.10">
    <property type="entry name" value="MutM-like, N-terminal"/>
    <property type="match status" value="1"/>
</dbReference>
<accession>A0A2U1T0W1</accession>
<feature type="domain" description="Formamidopyrimidine-DNA glycosylase catalytic" evidence="15">
    <location>
        <begin position="2"/>
        <end position="77"/>
    </location>
</feature>
<evidence type="ECO:0000256" key="2">
    <source>
        <dbReference type="ARBA" id="ARBA00012720"/>
    </source>
</evidence>
<protein>
    <recommendedName>
        <fullName evidence="2">DNA-(apurinic or apyrimidinic site) lyase</fullName>
        <ecNumber evidence="2">4.2.99.18</ecNumber>
    </recommendedName>
</protein>
<evidence type="ECO:0000256" key="10">
    <source>
        <dbReference type="ARBA" id="ARBA00023239"/>
    </source>
</evidence>
<dbReference type="PANTHER" id="PTHR42697">
    <property type="entry name" value="ENDONUCLEASE 8"/>
    <property type="match status" value="1"/>
</dbReference>
<dbReference type="PROSITE" id="PS51066">
    <property type="entry name" value="ZF_FPG_2"/>
    <property type="match status" value="1"/>
</dbReference>
<evidence type="ECO:0000256" key="1">
    <source>
        <dbReference type="ARBA" id="ARBA00009409"/>
    </source>
</evidence>
<dbReference type="Proteomes" id="UP000244978">
    <property type="component" value="Unassembled WGS sequence"/>
</dbReference>
<evidence type="ECO:0000313" key="17">
    <source>
        <dbReference type="Proteomes" id="UP000244978"/>
    </source>
</evidence>
<evidence type="ECO:0000313" key="16">
    <source>
        <dbReference type="EMBL" id="PWB97498.1"/>
    </source>
</evidence>
<keyword evidence="7" id="KW-0862">Zinc</keyword>
<dbReference type="OrthoDB" id="9800855at2"/>
<keyword evidence="3" id="KW-0479">Metal-binding</keyword>
<reference evidence="17" key="1">
    <citation type="submission" date="2018-04" db="EMBL/GenBank/DDBJ databases">
        <authorList>
            <person name="Liu S."/>
            <person name="Wang Z."/>
            <person name="Li J."/>
        </authorList>
    </citation>
    <scope>NUCLEOTIDE SEQUENCE [LARGE SCALE GENOMIC DNA]</scope>
    <source>
        <strain evidence="17">S1194</strain>
    </source>
</reference>
<name>A0A2U1T0W1_9MICO</name>
<dbReference type="SUPFAM" id="SSF81624">
    <property type="entry name" value="N-terminal domain of MutM-like DNA repair proteins"/>
    <property type="match status" value="1"/>
</dbReference>
<evidence type="ECO:0000256" key="13">
    <source>
        <dbReference type="PROSITE-ProRule" id="PRU00391"/>
    </source>
</evidence>
<evidence type="ECO:0000256" key="11">
    <source>
        <dbReference type="ARBA" id="ARBA00023268"/>
    </source>
</evidence>
<dbReference type="Pfam" id="PF06831">
    <property type="entry name" value="H2TH"/>
    <property type="match status" value="1"/>
</dbReference>
<sequence length="257" mass="28599">MPEGDTVYQTAHTLNRVLAGQLLTRSDIRVPRYATVDLSGRMIADVISRGKHLFMHLGDATIHSHLKMEGSWHVYKHGTRWKRPAYQARIVLETETDVAVGFDLGTLEVLDAQGEAAASARLGPDLLGADWDADEAVRRLLARPDRMVSMALLDQHNLAGIGNIYMNELCYLRGVLPTRPVGEVEHPEKMVALAHRLLDANKLRPRTTTGRTRGDTTWVYGREGKPCLRCGTLINDGLIGGAGEFERHGYWCPHCQN</sequence>
<dbReference type="GO" id="GO:0140078">
    <property type="term" value="F:class I DNA-(apurinic or apyrimidinic site) endonuclease activity"/>
    <property type="evidence" value="ECO:0007669"/>
    <property type="project" value="UniProtKB-EC"/>
</dbReference>
<dbReference type="PROSITE" id="PS51068">
    <property type="entry name" value="FPG_CAT"/>
    <property type="match status" value="1"/>
</dbReference>
<evidence type="ECO:0000259" key="15">
    <source>
        <dbReference type="PROSITE" id="PS51068"/>
    </source>
</evidence>
<dbReference type="GO" id="GO:0003684">
    <property type="term" value="F:damaged DNA binding"/>
    <property type="evidence" value="ECO:0007669"/>
    <property type="project" value="InterPro"/>
</dbReference>
<dbReference type="KEGG" id="salc:C2138_11205"/>
<dbReference type="Gene3D" id="1.10.8.50">
    <property type="match status" value="1"/>
</dbReference>
<dbReference type="AlphaFoldDB" id="A0A2U1T0W1"/>
<evidence type="ECO:0000256" key="5">
    <source>
        <dbReference type="ARBA" id="ARBA00022771"/>
    </source>
</evidence>
<feature type="domain" description="FPG-type" evidence="14">
    <location>
        <begin position="218"/>
        <end position="257"/>
    </location>
</feature>
<dbReference type="SMART" id="SM01232">
    <property type="entry name" value="H2TH"/>
    <property type="match status" value="1"/>
</dbReference>
<evidence type="ECO:0000259" key="14">
    <source>
        <dbReference type="PROSITE" id="PS51066"/>
    </source>
</evidence>
<evidence type="ECO:0000256" key="4">
    <source>
        <dbReference type="ARBA" id="ARBA00022763"/>
    </source>
</evidence>
<dbReference type="GO" id="GO:0006284">
    <property type="term" value="P:base-excision repair"/>
    <property type="evidence" value="ECO:0007669"/>
    <property type="project" value="InterPro"/>
</dbReference>
<keyword evidence="5 13" id="KW-0863">Zinc-finger</keyword>
<dbReference type="CDD" id="cd08971">
    <property type="entry name" value="AcNei2_N"/>
    <property type="match status" value="1"/>
</dbReference>
<evidence type="ECO:0000256" key="9">
    <source>
        <dbReference type="ARBA" id="ARBA00023204"/>
    </source>
</evidence>
<dbReference type="InterPro" id="IPR010979">
    <property type="entry name" value="Ribosomal_uS13-like_H2TH"/>
</dbReference>
<proteinExistence type="inferred from homology"/>
<dbReference type="InterPro" id="IPR044090">
    <property type="entry name" value="Nei2_N"/>
</dbReference>
<evidence type="ECO:0000256" key="7">
    <source>
        <dbReference type="ARBA" id="ARBA00022833"/>
    </source>
</evidence>
<dbReference type="InterPro" id="IPR000214">
    <property type="entry name" value="Znf_DNA_glyclase/AP_lyase"/>
</dbReference>
<dbReference type="InterPro" id="IPR035937">
    <property type="entry name" value="FPG_N"/>
</dbReference>
<dbReference type="InterPro" id="IPR012319">
    <property type="entry name" value="FPG_cat"/>
</dbReference>
<keyword evidence="9" id="KW-0234">DNA repair</keyword>